<sequence length="296" mass="31713">MYPDRVCFHEHKRRGKEKRKKKGAAGSDPGDRRPRRRELLPPPTPRAAILPPAPVSPTGLRPSSAAHCSRAPPAVRRRHQQQVCPESSLAAADPLQDSSRRPARRTSSGIAASQLDGGGGHADRGQLDELDLGGGMVVDWISGKVTIGVCKLRRDGDSDVATGDRIADKDGELVIVRRVDEEDTSMAAAEQLHVPAGGGGGGAFQREAFGRDAIWRIQQGGESNIDAASGSSGGKVDAVLEKAEKGRLPVVRAEAAEEPRVRDEAPQALAHQRRAGERGRLRRQAEEDLAEDVFVV</sequence>
<feature type="region of interest" description="Disordered" evidence="1">
    <location>
        <begin position="254"/>
        <end position="284"/>
    </location>
</feature>
<dbReference type="AlphaFoldDB" id="A0A5J9T4E8"/>
<dbReference type="EMBL" id="RWGY01000051">
    <property type="protein sequence ID" value="TVU06299.1"/>
    <property type="molecule type" value="Genomic_DNA"/>
</dbReference>
<gene>
    <name evidence="2" type="ORF">EJB05_49506</name>
</gene>
<reference evidence="2 3" key="1">
    <citation type="journal article" date="2019" name="Sci. Rep.">
        <title>A high-quality genome of Eragrostis curvula grass provides insights into Poaceae evolution and supports new strategies to enhance forage quality.</title>
        <authorList>
            <person name="Carballo J."/>
            <person name="Santos B.A.C.M."/>
            <person name="Zappacosta D."/>
            <person name="Garbus I."/>
            <person name="Selva J.P."/>
            <person name="Gallo C.A."/>
            <person name="Diaz A."/>
            <person name="Albertini E."/>
            <person name="Caccamo M."/>
            <person name="Echenique V."/>
        </authorList>
    </citation>
    <scope>NUCLEOTIDE SEQUENCE [LARGE SCALE GENOMIC DNA]</scope>
    <source>
        <strain evidence="3">cv. Victoria</strain>
        <tissue evidence="2">Leaf</tissue>
    </source>
</reference>
<feature type="compositionally biased region" description="Basic and acidic residues" evidence="1">
    <location>
        <begin position="254"/>
        <end position="265"/>
    </location>
</feature>
<feature type="compositionally biased region" description="Pro residues" evidence="1">
    <location>
        <begin position="40"/>
        <end position="55"/>
    </location>
</feature>
<feature type="region of interest" description="Disordered" evidence="1">
    <location>
        <begin position="1"/>
        <end position="127"/>
    </location>
</feature>
<evidence type="ECO:0000313" key="3">
    <source>
        <dbReference type="Proteomes" id="UP000324897"/>
    </source>
</evidence>
<dbReference type="Gramene" id="TVU06299">
    <property type="protein sequence ID" value="TVU06299"/>
    <property type="gene ID" value="EJB05_49506"/>
</dbReference>
<feature type="compositionally biased region" description="Basic and acidic residues" evidence="1">
    <location>
        <begin position="274"/>
        <end position="284"/>
    </location>
</feature>
<name>A0A5J9T4E8_9POAL</name>
<feature type="compositionally biased region" description="Basic residues" evidence="1">
    <location>
        <begin position="10"/>
        <end position="23"/>
    </location>
</feature>
<keyword evidence="3" id="KW-1185">Reference proteome</keyword>
<accession>A0A5J9T4E8</accession>
<protein>
    <submittedName>
        <fullName evidence="2">Uncharacterized protein</fullName>
    </submittedName>
</protein>
<organism evidence="2 3">
    <name type="scientific">Eragrostis curvula</name>
    <name type="common">weeping love grass</name>
    <dbReference type="NCBI Taxonomy" id="38414"/>
    <lineage>
        <taxon>Eukaryota</taxon>
        <taxon>Viridiplantae</taxon>
        <taxon>Streptophyta</taxon>
        <taxon>Embryophyta</taxon>
        <taxon>Tracheophyta</taxon>
        <taxon>Spermatophyta</taxon>
        <taxon>Magnoliopsida</taxon>
        <taxon>Liliopsida</taxon>
        <taxon>Poales</taxon>
        <taxon>Poaceae</taxon>
        <taxon>PACMAD clade</taxon>
        <taxon>Chloridoideae</taxon>
        <taxon>Eragrostideae</taxon>
        <taxon>Eragrostidinae</taxon>
        <taxon>Eragrostis</taxon>
    </lineage>
</organism>
<dbReference type="Proteomes" id="UP000324897">
    <property type="component" value="Unassembled WGS sequence"/>
</dbReference>
<evidence type="ECO:0000313" key="2">
    <source>
        <dbReference type="EMBL" id="TVU06299.1"/>
    </source>
</evidence>
<evidence type="ECO:0000256" key="1">
    <source>
        <dbReference type="SAM" id="MobiDB-lite"/>
    </source>
</evidence>
<comment type="caution">
    <text evidence="2">The sequence shown here is derived from an EMBL/GenBank/DDBJ whole genome shotgun (WGS) entry which is preliminary data.</text>
</comment>
<proteinExistence type="predicted"/>